<dbReference type="InterPro" id="IPR025638">
    <property type="entry name" value="DUF4336"/>
</dbReference>
<name>A0A5C5G9F9_9RHOB</name>
<evidence type="ECO:0000313" key="1">
    <source>
        <dbReference type="EMBL" id="TNY31213.1"/>
    </source>
</evidence>
<gene>
    <name evidence="1" type="ORF">FHY64_14375</name>
</gene>
<accession>A0A5C5G9F9</accession>
<organism evidence="1 2">
    <name type="scientific">Pelagovum pacificum</name>
    <dbReference type="NCBI Taxonomy" id="2588711"/>
    <lineage>
        <taxon>Bacteria</taxon>
        <taxon>Pseudomonadati</taxon>
        <taxon>Pseudomonadota</taxon>
        <taxon>Alphaproteobacteria</taxon>
        <taxon>Rhodobacterales</taxon>
        <taxon>Paracoccaceae</taxon>
        <taxon>Pelagovum</taxon>
    </lineage>
</organism>
<dbReference type="PANTHER" id="PTHR33835">
    <property type="entry name" value="YALI0C07656P"/>
    <property type="match status" value="1"/>
</dbReference>
<evidence type="ECO:0000313" key="2">
    <source>
        <dbReference type="Proteomes" id="UP000314011"/>
    </source>
</evidence>
<dbReference type="Proteomes" id="UP000314011">
    <property type="component" value="Unassembled WGS sequence"/>
</dbReference>
<dbReference type="InterPro" id="IPR036866">
    <property type="entry name" value="RibonucZ/Hydroxyglut_hydro"/>
</dbReference>
<protein>
    <submittedName>
        <fullName evidence="1">DUF4336 domain-containing protein</fullName>
    </submittedName>
</protein>
<dbReference type="SUPFAM" id="SSF56281">
    <property type="entry name" value="Metallo-hydrolase/oxidoreductase"/>
    <property type="match status" value="1"/>
</dbReference>
<sequence length="252" mass="28365">MVKADPLIPYAPLGTLKPFAPGLWTADGGVIRMAYGGFSLPFTTRMVVAPLSGGGLWVWSPIAPTEQLLAEVARLGPVRHIISPNAIHYAHIPAWAEAFPEANVWASPGVRERAKSQGITVRFSDDLGERPPGTWAETLDQTIFEGSRLLREVVFFHRESRTLIVADLIENFELPRVRGRWLRTLMRIGGVTDPDGQMPRDLRLSYLGRRKAARASLERLLDWAPERLILAHGRCYEHDATDELRRAFRWLL</sequence>
<dbReference type="RefSeq" id="WP_140196007.1">
    <property type="nucleotide sequence ID" value="NZ_CP065915.1"/>
</dbReference>
<keyword evidence="2" id="KW-1185">Reference proteome</keyword>
<dbReference type="OrthoDB" id="450111at2"/>
<comment type="caution">
    <text evidence="1">The sequence shown here is derived from an EMBL/GenBank/DDBJ whole genome shotgun (WGS) entry which is preliminary data.</text>
</comment>
<proteinExistence type="predicted"/>
<dbReference type="PANTHER" id="PTHR33835:SF1">
    <property type="entry name" value="METALLO-BETA-LACTAMASE DOMAIN-CONTAINING PROTEIN"/>
    <property type="match status" value="1"/>
</dbReference>
<dbReference type="AlphaFoldDB" id="A0A5C5G9F9"/>
<dbReference type="EMBL" id="VFFF01000002">
    <property type="protein sequence ID" value="TNY31213.1"/>
    <property type="molecule type" value="Genomic_DNA"/>
</dbReference>
<dbReference type="Pfam" id="PF14234">
    <property type="entry name" value="DUF4336"/>
    <property type="match status" value="1"/>
</dbReference>
<reference evidence="1 2" key="1">
    <citation type="submission" date="2019-06" db="EMBL/GenBank/DDBJ databases">
        <title>Genome of new Rhodobacteraceae sp. SM1903.</title>
        <authorList>
            <person name="Ren X."/>
        </authorList>
    </citation>
    <scope>NUCLEOTIDE SEQUENCE [LARGE SCALE GENOMIC DNA]</scope>
    <source>
        <strain evidence="1 2">SM1903</strain>
    </source>
</reference>
<dbReference type="Gene3D" id="3.60.15.10">
    <property type="entry name" value="Ribonuclease Z/Hydroxyacylglutathione hydrolase-like"/>
    <property type="match status" value="1"/>
</dbReference>